<protein>
    <submittedName>
        <fullName evidence="4">Uncharacterized protein</fullName>
    </submittedName>
</protein>
<dbReference type="Pfam" id="PF12799">
    <property type="entry name" value="LRR_4"/>
    <property type="match status" value="1"/>
</dbReference>
<dbReference type="Proteomes" id="UP001162640">
    <property type="component" value="Unassembled WGS sequence"/>
</dbReference>
<organism evidence="4 5">
    <name type="scientific">Triparma laevis f. inornata</name>
    <dbReference type="NCBI Taxonomy" id="1714386"/>
    <lineage>
        <taxon>Eukaryota</taxon>
        <taxon>Sar</taxon>
        <taxon>Stramenopiles</taxon>
        <taxon>Ochrophyta</taxon>
        <taxon>Bolidophyceae</taxon>
        <taxon>Parmales</taxon>
        <taxon>Triparmaceae</taxon>
        <taxon>Triparma</taxon>
    </lineage>
</organism>
<dbReference type="Pfam" id="PF00560">
    <property type="entry name" value="LRR_1"/>
    <property type="match status" value="1"/>
</dbReference>
<dbReference type="Gene3D" id="3.80.10.10">
    <property type="entry name" value="Ribonuclease Inhibitor"/>
    <property type="match status" value="1"/>
</dbReference>
<dbReference type="InterPro" id="IPR032675">
    <property type="entry name" value="LRR_dom_sf"/>
</dbReference>
<gene>
    <name evidence="4" type="ORF">TL16_g05469</name>
</gene>
<evidence type="ECO:0000313" key="4">
    <source>
        <dbReference type="EMBL" id="GMH70677.1"/>
    </source>
</evidence>
<keyword evidence="3" id="KW-0677">Repeat</keyword>
<evidence type="ECO:0000313" key="5">
    <source>
        <dbReference type="Proteomes" id="UP001162640"/>
    </source>
</evidence>
<dbReference type="InterPro" id="IPR001611">
    <property type="entry name" value="Leu-rich_rpt"/>
</dbReference>
<evidence type="ECO:0000256" key="1">
    <source>
        <dbReference type="ARBA" id="ARBA00004196"/>
    </source>
</evidence>
<dbReference type="InterPro" id="IPR051848">
    <property type="entry name" value="PGIP"/>
</dbReference>
<dbReference type="SUPFAM" id="SSF52047">
    <property type="entry name" value="RNI-like"/>
    <property type="match status" value="1"/>
</dbReference>
<comment type="caution">
    <text evidence="4">The sequence shown here is derived from an EMBL/GenBank/DDBJ whole genome shotgun (WGS) entry which is preliminary data.</text>
</comment>
<evidence type="ECO:0000256" key="2">
    <source>
        <dbReference type="ARBA" id="ARBA00022614"/>
    </source>
</evidence>
<evidence type="ECO:0000256" key="3">
    <source>
        <dbReference type="ARBA" id="ARBA00022737"/>
    </source>
</evidence>
<dbReference type="PANTHER" id="PTHR48059:SF12">
    <property type="entry name" value="POLYGALACTURONASE INHIBITOR 1-LIKE"/>
    <property type="match status" value="1"/>
</dbReference>
<dbReference type="InterPro" id="IPR025875">
    <property type="entry name" value="Leu-rich_rpt_4"/>
</dbReference>
<dbReference type="PANTHER" id="PTHR48059">
    <property type="entry name" value="POLYGALACTURONASE INHIBITOR 1"/>
    <property type="match status" value="1"/>
</dbReference>
<proteinExistence type="predicted"/>
<comment type="subcellular location">
    <subcellularLocation>
        <location evidence="1">Cell envelope</location>
    </subcellularLocation>
</comment>
<dbReference type="EMBL" id="BLQM01000159">
    <property type="protein sequence ID" value="GMH70677.1"/>
    <property type="molecule type" value="Genomic_DNA"/>
</dbReference>
<sequence>MPDFKSNPNLLTLGLYNNNLEGTIPKYSNPNLRYLAISGNNLEGIVPSLDSCPNLQQLQLQGNILSAPLPSSNLQILEVSKNHLSAPLPPDFSTIPVLQSFFAYNNNFSGTLSPTLFYLKNITSVILSGNKNLKGMLPSELLTPKLENLVIEGCSFTGPLPTTITSPLISFYLAGNSFSSSIPSLPKTIHDVSLAYNQITGSIPSSFFSDTPFINSFEFRQNKIDSSIPTSVSNLTALTDLKLDLNDFSGAIPSSIFTWPVFSSPDTSTTVLFGNVWSCPVPDSIRGH</sequence>
<keyword evidence="2" id="KW-0433">Leucine-rich repeat</keyword>
<accession>A0A9W7AE83</accession>
<name>A0A9W7AE83_9STRA</name>
<dbReference type="AlphaFoldDB" id="A0A9W7AE83"/>
<reference evidence="5" key="1">
    <citation type="journal article" date="2023" name="Commun. Biol.">
        <title>Genome analysis of Parmales, the sister group of diatoms, reveals the evolutionary specialization of diatoms from phago-mixotrophs to photoautotrophs.</title>
        <authorList>
            <person name="Ban H."/>
            <person name="Sato S."/>
            <person name="Yoshikawa S."/>
            <person name="Yamada K."/>
            <person name="Nakamura Y."/>
            <person name="Ichinomiya M."/>
            <person name="Sato N."/>
            <person name="Blanc-Mathieu R."/>
            <person name="Endo H."/>
            <person name="Kuwata A."/>
            <person name="Ogata H."/>
        </authorList>
    </citation>
    <scope>NUCLEOTIDE SEQUENCE [LARGE SCALE GENOMIC DNA]</scope>
</reference>